<gene>
    <name evidence="3" type="ORF">Cvel_21305</name>
</gene>
<feature type="region of interest" description="Disordered" evidence="1">
    <location>
        <begin position="137"/>
        <end position="161"/>
    </location>
</feature>
<protein>
    <recommendedName>
        <fullName evidence="2">SET domain-containing protein</fullName>
    </recommendedName>
</protein>
<evidence type="ECO:0000259" key="2">
    <source>
        <dbReference type="PROSITE" id="PS50280"/>
    </source>
</evidence>
<feature type="compositionally biased region" description="Basic and acidic residues" evidence="1">
    <location>
        <begin position="219"/>
        <end position="241"/>
    </location>
</feature>
<dbReference type="InterPro" id="IPR001214">
    <property type="entry name" value="SET_dom"/>
</dbReference>
<evidence type="ECO:0000256" key="1">
    <source>
        <dbReference type="SAM" id="MobiDB-lite"/>
    </source>
</evidence>
<sequence length="241" mass="26698">MLSQDLLEVKDSSIPGAGQGLFLREVEEDEGAKKGDVLCEYTGTHLTLLQFLRTKDRTYVMGGFGLNCHIDAGPHKNVLARYINDNFDSEKLNCKFVKLKSEKKALVVALRDIAPGEELFASYGQVYWRAKEMRDADEQQRREGQRADQEEEKGGDSERVQVPCSQTSTFCTEAGGHGSCAKIDQEGDDQSRVRHEQRVEGNSGRCTVAAGSSNSCLHESCRETKSAQSRKESSEKSHSGD</sequence>
<dbReference type="Gene3D" id="2.170.270.10">
    <property type="entry name" value="SET domain"/>
    <property type="match status" value="1"/>
</dbReference>
<reference evidence="3" key="1">
    <citation type="submission" date="2014-11" db="EMBL/GenBank/DDBJ databases">
        <authorList>
            <person name="Otto D Thomas"/>
            <person name="Naeem Raeece"/>
        </authorList>
    </citation>
    <scope>NUCLEOTIDE SEQUENCE</scope>
</reference>
<accession>A0A0G4GDC7</accession>
<feature type="compositionally biased region" description="Basic and acidic residues" evidence="1">
    <location>
        <begin position="183"/>
        <end position="199"/>
    </location>
</feature>
<proteinExistence type="predicted"/>
<dbReference type="VEuPathDB" id="CryptoDB:Cvel_21305"/>
<feature type="region of interest" description="Disordered" evidence="1">
    <location>
        <begin position="181"/>
        <end position="241"/>
    </location>
</feature>
<organism evidence="3">
    <name type="scientific">Chromera velia CCMP2878</name>
    <dbReference type="NCBI Taxonomy" id="1169474"/>
    <lineage>
        <taxon>Eukaryota</taxon>
        <taxon>Sar</taxon>
        <taxon>Alveolata</taxon>
        <taxon>Colpodellida</taxon>
        <taxon>Chromeraceae</taxon>
        <taxon>Chromera</taxon>
    </lineage>
</organism>
<dbReference type="EMBL" id="CDMZ01001087">
    <property type="protein sequence ID" value="CEM27015.1"/>
    <property type="molecule type" value="Genomic_DNA"/>
</dbReference>
<evidence type="ECO:0000313" key="3">
    <source>
        <dbReference type="EMBL" id="CEM27015.1"/>
    </source>
</evidence>
<feature type="compositionally biased region" description="Basic and acidic residues" evidence="1">
    <location>
        <begin position="137"/>
        <end position="159"/>
    </location>
</feature>
<dbReference type="InterPro" id="IPR046341">
    <property type="entry name" value="SET_dom_sf"/>
</dbReference>
<dbReference type="SMART" id="SM00317">
    <property type="entry name" value="SET"/>
    <property type="match status" value="1"/>
</dbReference>
<dbReference type="AlphaFoldDB" id="A0A0G4GDC7"/>
<name>A0A0G4GDC7_9ALVE</name>
<dbReference type="Pfam" id="PF00856">
    <property type="entry name" value="SET"/>
    <property type="match status" value="1"/>
</dbReference>
<feature type="domain" description="SET" evidence="2">
    <location>
        <begin position="5"/>
        <end position="124"/>
    </location>
</feature>
<dbReference type="SUPFAM" id="SSF82199">
    <property type="entry name" value="SET domain"/>
    <property type="match status" value="1"/>
</dbReference>
<dbReference type="PROSITE" id="PS50280">
    <property type="entry name" value="SET"/>
    <property type="match status" value="1"/>
</dbReference>
<dbReference type="PhylomeDB" id="A0A0G4GDC7"/>